<feature type="region of interest" description="Disordered" evidence="1">
    <location>
        <begin position="942"/>
        <end position="962"/>
    </location>
</feature>
<dbReference type="OrthoDB" id="298939at2759"/>
<feature type="compositionally biased region" description="Pro residues" evidence="1">
    <location>
        <begin position="1248"/>
        <end position="1257"/>
    </location>
</feature>
<evidence type="ECO:0000313" key="3">
    <source>
        <dbReference type="Proteomes" id="UP000054564"/>
    </source>
</evidence>
<feature type="region of interest" description="Disordered" evidence="1">
    <location>
        <begin position="1491"/>
        <end position="1594"/>
    </location>
</feature>
<feature type="compositionally biased region" description="Polar residues" evidence="1">
    <location>
        <begin position="1258"/>
        <end position="1269"/>
    </location>
</feature>
<feature type="compositionally biased region" description="Pro residues" evidence="1">
    <location>
        <begin position="537"/>
        <end position="551"/>
    </location>
</feature>
<feature type="compositionally biased region" description="Polar residues" evidence="1">
    <location>
        <begin position="411"/>
        <end position="421"/>
    </location>
</feature>
<dbReference type="GO" id="GO:0015031">
    <property type="term" value="P:protein transport"/>
    <property type="evidence" value="ECO:0007669"/>
    <property type="project" value="TreeGrafter"/>
</dbReference>
<feature type="compositionally biased region" description="Polar residues" evidence="1">
    <location>
        <begin position="882"/>
        <end position="894"/>
    </location>
</feature>
<evidence type="ECO:0008006" key="4">
    <source>
        <dbReference type="Google" id="ProtNLM"/>
    </source>
</evidence>
<feature type="compositionally biased region" description="Polar residues" evidence="1">
    <location>
        <begin position="982"/>
        <end position="1001"/>
    </location>
</feature>
<feature type="compositionally biased region" description="Basic and acidic residues" evidence="1">
    <location>
        <begin position="1517"/>
        <end position="1527"/>
    </location>
</feature>
<dbReference type="EMBL" id="AJIL01000127">
    <property type="protein sequence ID" value="KNE93899.1"/>
    <property type="molecule type" value="Genomic_DNA"/>
</dbReference>
<organism evidence="2 3">
    <name type="scientific">Puccinia striiformis f. sp. tritici PST-78</name>
    <dbReference type="NCBI Taxonomy" id="1165861"/>
    <lineage>
        <taxon>Eukaryota</taxon>
        <taxon>Fungi</taxon>
        <taxon>Dikarya</taxon>
        <taxon>Basidiomycota</taxon>
        <taxon>Pucciniomycotina</taxon>
        <taxon>Pucciniomycetes</taxon>
        <taxon>Pucciniales</taxon>
        <taxon>Pucciniaceae</taxon>
        <taxon>Puccinia</taxon>
    </lineage>
</organism>
<dbReference type="PANTHER" id="PTHR11188">
    <property type="entry name" value="ARRESTIN DOMAIN CONTAINING PROTEIN"/>
    <property type="match status" value="1"/>
</dbReference>
<feature type="compositionally biased region" description="Basic and acidic residues" evidence="1">
    <location>
        <begin position="858"/>
        <end position="867"/>
    </location>
</feature>
<feature type="compositionally biased region" description="Polar residues" evidence="1">
    <location>
        <begin position="372"/>
        <end position="404"/>
    </location>
</feature>
<reference evidence="3" key="1">
    <citation type="submission" date="2014-03" db="EMBL/GenBank/DDBJ databases">
        <title>The Genome Sequence of Puccinia striiformis f. sp. tritici PST-78.</title>
        <authorList>
            <consortium name="The Broad Institute Genome Sequencing Platform"/>
            <person name="Cuomo C."/>
            <person name="Hulbert S."/>
            <person name="Chen X."/>
            <person name="Walker B."/>
            <person name="Young S.K."/>
            <person name="Zeng Q."/>
            <person name="Gargeya S."/>
            <person name="Fitzgerald M."/>
            <person name="Haas B."/>
            <person name="Abouelleil A."/>
            <person name="Alvarado L."/>
            <person name="Arachchi H.M."/>
            <person name="Berlin A.M."/>
            <person name="Chapman S.B."/>
            <person name="Goldberg J."/>
            <person name="Griggs A."/>
            <person name="Gujja S."/>
            <person name="Hansen M."/>
            <person name="Howarth C."/>
            <person name="Imamovic A."/>
            <person name="Larimer J."/>
            <person name="McCowan C."/>
            <person name="Montmayeur A."/>
            <person name="Murphy C."/>
            <person name="Neiman D."/>
            <person name="Pearson M."/>
            <person name="Priest M."/>
            <person name="Roberts A."/>
            <person name="Saif S."/>
            <person name="Shea T."/>
            <person name="Sisk P."/>
            <person name="Sykes S."/>
            <person name="Wortman J."/>
            <person name="Nusbaum C."/>
            <person name="Birren B."/>
        </authorList>
    </citation>
    <scope>NUCLEOTIDE SEQUENCE [LARGE SCALE GENOMIC DNA]</scope>
    <source>
        <strain evidence="3">race PST-78</strain>
    </source>
</reference>
<dbReference type="InterPro" id="IPR050357">
    <property type="entry name" value="Arrestin_domain-protein"/>
</dbReference>
<proteinExistence type="predicted"/>
<dbReference type="Gene3D" id="2.60.40.640">
    <property type="match status" value="1"/>
</dbReference>
<feature type="compositionally biased region" description="Basic and acidic residues" evidence="1">
    <location>
        <begin position="1701"/>
        <end position="1711"/>
    </location>
</feature>
<accession>A0A0L0V4J6</accession>
<feature type="compositionally biased region" description="Basic and acidic residues" evidence="1">
    <location>
        <begin position="1564"/>
        <end position="1574"/>
    </location>
</feature>
<feature type="region of interest" description="Disordered" evidence="1">
    <location>
        <begin position="372"/>
        <end position="471"/>
    </location>
</feature>
<feature type="region of interest" description="Disordered" evidence="1">
    <location>
        <begin position="1365"/>
        <end position="1423"/>
    </location>
</feature>
<evidence type="ECO:0000256" key="1">
    <source>
        <dbReference type="SAM" id="MobiDB-lite"/>
    </source>
</evidence>
<feature type="compositionally biased region" description="Polar residues" evidence="1">
    <location>
        <begin position="652"/>
        <end position="684"/>
    </location>
</feature>
<dbReference type="STRING" id="1165861.A0A0L0V4J6"/>
<feature type="region of interest" description="Disordered" evidence="1">
    <location>
        <begin position="1176"/>
        <end position="1217"/>
    </location>
</feature>
<feature type="compositionally biased region" description="Polar residues" evidence="1">
    <location>
        <begin position="1500"/>
        <end position="1509"/>
    </location>
</feature>
<feature type="region of interest" description="Disordered" evidence="1">
    <location>
        <begin position="1699"/>
        <end position="1721"/>
    </location>
</feature>
<feature type="compositionally biased region" description="Polar residues" evidence="1">
    <location>
        <begin position="1383"/>
        <end position="1409"/>
    </location>
</feature>
<keyword evidence="3" id="KW-1185">Reference proteome</keyword>
<feature type="region of interest" description="Disordered" evidence="1">
    <location>
        <begin position="506"/>
        <end position="552"/>
    </location>
</feature>
<evidence type="ECO:0000313" key="2">
    <source>
        <dbReference type="EMBL" id="KNE93899.1"/>
    </source>
</evidence>
<feature type="compositionally biased region" description="Polar residues" evidence="1">
    <location>
        <begin position="1085"/>
        <end position="1096"/>
    </location>
</feature>
<feature type="region of interest" description="Disordered" evidence="1">
    <location>
        <begin position="773"/>
        <end position="897"/>
    </location>
</feature>
<gene>
    <name evidence="2" type="ORF">PSTG_12702</name>
</gene>
<feature type="region of interest" description="Disordered" evidence="1">
    <location>
        <begin position="599"/>
        <end position="684"/>
    </location>
</feature>
<feature type="compositionally biased region" description="Polar residues" evidence="1">
    <location>
        <begin position="1142"/>
        <end position="1155"/>
    </location>
</feature>
<feature type="compositionally biased region" description="Basic residues" evidence="1">
    <location>
        <begin position="1112"/>
        <end position="1126"/>
    </location>
</feature>
<feature type="region of interest" description="Disordered" evidence="1">
    <location>
        <begin position="1239"/>
        <end position="1278"/>
    </location>
</feature>
<feature type="compositionally biased region" description="Basic and acidic residues" evidence="1">
    <location>
        <begin position="1193"/>
        <end position="1204"/>
    </location>
</feature>
<feature type="compositionally biased region" description="Polar residues" evidence="1">
    <location>
        <begin position="839"/>
        <end position="850"/>
    </location>
</feature>
<sequence length="1849" mass="200080">MAGGTRSHSPPLPPNATYNHPTISLNILPSAKLFTAGSKVTGMLEIICKERNTVALGQLAIEFFGIEELKLLDHSAQSSIHGPHKCIFQGPALPPSNAVATSEAPIGGHYYTALRGRTKFPFSFPLPSKLPSSTNFNDKARVSYALKATCQVLSIESRQNVLVTKSKNIQIVEKLLDWTDTKYHEPVEMRGELRDATGTGAGVWAEVKIDKMLHFNQNSSKADDGLIRAQLTVKNNSRRTLSGGVNVKVCRKLVLPQDPTSLTDASRIEVVRNCPFRGVDYEFPSAAGQAKMVKLVCQLPSPKQDDIDHVDHNSSCLSVRGIKLFSVDMFLRVELELGALSNDLIVDLPIYVTHAFSLPKELLLRSTPQTIEHVPSSNHNSITHLSRPESSTGRASRNTSRSSSPHPPSLQPGNISRSTSPRLALSTGGDWAGMNRSAPPSPSGSAHFSPLPTPQPSPRFPSPMPFFPSSAVPNHQPSIASAAPAVNYLPQPTPWSSANHSAFNSLSSSHGFSSYPQQSATPAPTLDPRSQIAPTSSPYPPPQPIFSPPTTPWRRQTLPTSTYFDHPPSMPHPDHAFQPIHGMPPPALEDHHVHANYPQEPASHSAYEGYDVGSPMPSNWRTRHQSPPAAPAPPSAHYRNSDTHYNVESVPDHTSSLMRTSSNSRRTSEPINNSSGNSFAHQQPNSAGIIVRKRALPMPPQVSQALETASHGLTISENSYGNMSDQQAQVANEHPNVVQHSRLATIGEIGESRPGTLSAKLLSQNELDLLARSGDSSDEEDVASQHPRRRQPVRVVSHPRGMRPRRSDGSDSVQALEDIVALEEERRSADGARLRDPSPDQTPTLNNQELVFQDSSDSDQHHDDKSTALHVSSGHATRDRSSSSPHLHNSTRATHPTGLANLVQFLNRATSTEPPRASSAQEATLNPANLSVDHDYDHDSVSVQSTEDKMARDTTPSYTGSALRMKSSRISYGETLIDAVPSPTSATKTTMETKSSTPTRQDTTEWKPPPAFVNPTSLLPRTSISEQMNFCDDQPTDEPPVGRESIAPDALFPQFEPGQFTTLTAQIAPHPSGITAKAVTTTAIPENCSSPSTQPVEQPPTEPLIIPTHSPTVKRKGFKAQRKSSQPKKFTSDSDSYSSPSRTATKPVSTSPNPSIAQEALVQPPQTTIVERLRSQHVPQAAHAPPTSQSRQGPKDERPARQEAIEATTQRAPRRSDAVNIGLGLDAKQMDLMLEGSQRHMSDDRPLQPRPTLPKPPAQSTLVTKSSQPTPLPAPSLRNQECVIPPLSHRLSAIPKSTIPLSLGGSSLYQSSPNSTPHRPLPISPSCAHEAKMTTLNPMTDVESIGSVSAKVAYDANMGTRAFFSSQKSQASPAVKAPEKRLSQLNSPSQLTPDSLGTPCSPTSPTNLARKSRIKRQMSSTYTTNDSVCLPKVGSRIGGGDGMLSISRVPGGWNEDESDEIEAQLIAALRETNLAVQKATSRTLATPEFIKSPSKHRNSIRSSMYSTSHAGGPSADRGSRIALDRSRTSMSIAERTNDDLGTMSSVDQSREPDSHGTFEWPSASRRDDSVKSFDEDTPIPLTSGEYKSMRGGRGGRVSSVVGQWAKLTSTESVGLQSPRKYSEVIENKVEETAPMNISTRGLSIRPKNVTHSSQYSITGLLSRNSSLTSQLSCSRTHEPRAFAIQDTNRRFQISPEMPEAASKKLPMEDSKLPTAPAYKPSSAFPARRVLPVVPPPVTEENKTRVAPKLGYRNLANRLSGGMNPPSSQSASKSASSSTSSISSLGSLNNNLPSSLSSADESLPLKKSHRQSRLTPLLPLADRRKLNAIHTLPSPSTPGAISDLVKRWES</sequence>
<protein>
    <recommendedName>
        <fullName evidence="4">Arrestin C-terminal-like domain-containing protein</fullName>
    </recommendedName>
</protein>
<feature type="region of interest" description="Disordered" evidence="1">
    <location>
        <begin position="980"/>
        <end position="1015"/>
    </location>
</feature>
<dbReference type="InterPro" id="IPR014752">
    <property type="entry name" value="Arrestin-like_C"/>
</dbReference>
<feature type="region of interest" description="Disordered" evidence="1">
    <location>
        <begin position="1085"/>
        <end position="1155"/>
    </location>
</feature>
<comment type="caution">
    <text evidence="2">The sequence shown here is derived from an EMBL/GenBank/DDBJ whole genome shotgun (WGS) entry which is preliminary data.</text>
</comment>
<feature type="region of interest" description="Disordered" evidence="1">
    <location>
        <begin position="1755"/>
        <end position="1849"/>
    </location>
</feature>
<feature type="compositionally biased region" description="Basic and acidic residues" evidence="1">
    <location>
        <begin position="942"/>
        <end position="952"/>
    </location>
</feature>
<dbReference type="PANTHER" id="PTHR11188:SF17">
    <property type="entry name" value="FI21816P1"/>
    <property type="match status" value="1"/>
</dbReference>
<dbReference type="Proteomes" id="UP000054564">
    <property type="component" value="Unassembled WGS sequence"/>
</dbReference>
<feature type="compositionally biased region" description="Basic and acidic residues" evidence="1">
    <location>
        <begin position="823"/>
        <end position="838"/>
    </location>
</feature>
<name>A0A0L0V4J6_9BASI</name>
<feature type="compositionally biased region" description="Pro residues" evidence="1">
    <location>
        <begin position="451"/>
        <end position="466"/>
    </location>
</feature>
<feature type="compositionally biased region" description="Low complexity" evidence="1">
    <location>
        <begin position="1763"/>
        <end position="1798"/>
    </location>
</feature>
<dbReference type="GO" id="GO:0005737">
    <property type="term" value="C:cytoplasm"/>
    <property type="evidence" value="ECO:0007669"/>
    <property type="project" value="TreeGrafter"/>
</dbReference>